<dbReference type="Pfam" id="PF00290">
    <property type="entry name" value="Trp_syntA"/>
    <property type="match status" value="1"/>
</dbReference>
<sequence>MQNRFADLFARKPSGVLNLYITAGYPGLHDTIPLLKTLADCGADVLEIGVPFSDPLADGPVIQQTSTAALRNGMSLRRLLDELQGVREVLPDTPLLLMGYLNPVLQYGMEEFCQKCASAGIDGVILPDLPAEEYAEFYQETFRRYNLRPVFLITPQTSEARIRRLDELTDAFLYLVSGPGLTGGNQTADHSGQEAYLRRVAAMNLRNPRLVGFGIADKASFDGACQHAHGAIIGSALLRALDGATDPHHAARTFVQQIMGASLPVAQP</sequence>
<evidence type="ECO:0000256" key="5">
    <source>
        <dbReference type="ARBA" id="ARBA00023141"/>
    </source>
</evidence>
<evidence type="ECO:0000256" key="8">
    <source>
        <dbReference type="HAMAP-Rule" id="MF_00131"/>
    </source>
</evidence>
<comment type="catalytic activity">
    <reaction evidence="7 8">
        <text>(1S,2R)-1-C-(indol-3-yl)glycerol 3-phosphate + L-serine = D-glyceraldehyde 3-phosphate + L-tryptophan + H2O</text>
        <dbReference type="Rhea" id="RHEA:10532"/>
        <dbReference type="ChEBI" id="CHEBI:15377"/>
        <dbReference type="ChEBI" id="CHEBI:33384"/>
        <dbReference type="ChEBI" id="CHEBI:57912"/>
        <dbReference type="ChEBI" id="CHEBI:58866"/>
        <dbReference type="ChEBI" id="CHEBI:59776"/>
        <dbReference type="EC" id="4.2.1.20"/>
    </reaction>
</comment>
<dbReference type="InterPro" id="IPR011060">
    <property type="entry name" value="RibuloseP-bd_barrel"/>
</dbReference>
<evidence type="ECO:0000256" key="4">
    <source>
        <dbReference type="ARBA" id="ARBA00022822"/>
    </source>
</evidence>
<dbReference type="NCBIfam" id="TIGR00262">
    <property type="entry name" value="trpA"/>
    <property type="match status" value="1"/>
</dbReference>
<dbReference type="HAMAP" id="MF_00131">
    <property type="entry name" value="Trp_synth_alpha"/>
    <property type="match status" value="1"/>
</dbReference>
<keyword evidence="4 8" id="KW-0822">Tryptophan biosynthesis</keyword>
<keyword evidence="11" id="KW-1185">Reference proteome</keyword>
<comment type="pathway">
    <text evidence="1 8">Amino-acid biosynthesis; L-tryptophan biosynthesis; L-tryptophan from chorismate: step 5/5.</text>
</comment>
<evidence type="ECO:0000256" key="9">
    <source>
        <dbReference type="RuleBase" id="RU003662"/>
    </source>
</evidence>
<dbReference type="Gene3D" id="3.20.20.70">
    <property type="entry name" value="Aldolase class I"/>
    <property type="match status" value="1"/>
</dbReference>
<dbReference type="Proteomes" id="UP001500454">
    <property type="component" value="Unassembled WGS sequence"/>
</dbReference>
<comment type="function">
    <text evidence="8">The alpha subunit is responsible for the aldol cleavage of indoleglycerol phosphate to indole and glyceraldehyde 3-phosphate.</text>
</comment>
<dbReference type="PANTHER" id="PTHR43406">
    <property type="entry name" value="TRYPTOPHAN SYNTHASE, ALPHA CHAIN"/>
    <property type="match status" value="1"/>
</dbReference>
<dbReference type="InterPro" id="IPR002028">
    <property type="entry name" value="Trp_synthase_suA"/>
</dbReference>
<evidence type="ECO:0000313" key="11">
    <source>
        <dbReference type="Proteomes" id="UP001500454"/>
    </source>
</evidence>
<comment type="caution">
    <text evidence="10">The sequence shown here is derived from an EMBL/GenBank/DDBJ whole genome shotgun (WGS) entry which is preliminary data.</text>
</comment>
<organism evidence="10 11">
    <name type="scientific">Hymenobacter koreensis</name>
    <dbReference type="NCBI Taxonomy" id="1084523"/>
    <lineage>
        <taxon>Bacteria</taxon>
        <taxon>Pseudomonadati</taxon>
        <taxon>Bacteroidota</taxon>
        <taxon>Cytophagia</taxon>
        <taxon>Cytophagales</taxon>
        <taxon>Hymenobacteraceae</taxon>
        <taxon>Hymenobacter</taxon>
    </lineage>
</organism>
<keyword evidence="5 8" id="KW-0057">Aromatic amino acid biosynthesis</keyword>
<evidence type="ECO:0000256" key="6">
    <source>
        <dbReference type="ARBA" id="ARBA00023239"/>
    </source>
</evidence>
<evidence type="ECO:0000313" key="10">
    <source>
        <dbReference type="EMBL" id="GAA4380145.1"/>
    </source>
</evidence>
<dbReference type="RefSeq" id="WP_345223448.1">
    <property type="nucleotide sequence ID" value="NZ_BAABHA010000004.1"/>
</dbReference>
<evidence type="ECO:0000256" key="1">
    <source>
        <dbReference type="ARBA" id="ARBA00004733"/>
    </source>
</evidence>
<dbReference type="EC" id="4.2.1.20" evidence="8"/>
<protein>
    <recommendedName>
        <fullName evidence="8">Tryptophan synthase alpha chain</fullName>
        <ecNumber evidence="8">4.2.1.20</ecNumber>
    </recommendedName>
</protein>
<dbReference type="PROSITE" id="PS00167">
    <property type="entry name" value="TRP_SYNTHASE_ALPHA"/>
    <property type="match status" value="1"/>
</dbReference>
<dbReference type="InterPro" id="IPR018204">
    <property type="entry name" value="Trp_synthase_alpha_AS"/>
</dbReference>
<gene>
    <name evidence="8 10" type="primary">trpA</name>
    <name evidence="10" type="ORF">GCM10023186_18190</name>
</gene>
<dbReference type="EMBL" id="BAABHA010000004">
    <property type="protein sequence ID" value="GAA4380145.1"/>
    <property type="molecule type" value="Genomic_DNA"/>
</dbReference>
<proteinExistence type="inferred from homology"/>
<reference evidence="11" key="1">
    <citation type="journal article" date="2019" name="Int. J. Syst. Evol. Microbiol.">
        <title>The Global Catalogue of Microorganisms (GCM) 10K type strain sequencing project: providing services to taxonomists for standard genome sequencing and annotation.</title>
        <authorList>
            <consortium name="The Broad Institute Genomics Platform"/>
            <consortium name="The Broad Institute Genome Sequencing Center for Infectious Disease"/>
            <person name="Wu L."/>
            <person name="Ma J."/>
        </authorList>
    </citation>
    <scope>NUCLEOTIDE SEQUENCE [LARGE SCALE GENOMIC DNA]</scope>
    <source>
        <strain evidence="11">JCM 17924</strain>
    </source>
</reference>
<comment type="similarity">
    <text evidence="8 9">Belongs to the TrpA family.</text>
</comment>
<feature type="active site" description="Proton acceptor" evidence="8">
    <location>
        <position position="47"/>
    </location>
</feature>
<dbReference type="PANTHER" id="PTHR43406:SF1">
    <property type="entry name" value="TRYPTOPHAN SYNTHASE ALPHA CHAIN, CHLOROPLASTIC"/>
    <property type="match status" value="1"/>
</dbReference>
<comment type="subunit">
    <text evidence="2 8">Tetramer of two alpha and two beta chains.</text>
</comment>
<accession>A0ABP8IYB7</accession>
<evidence type="ECO:0000256" key="7">
    <source>
        <dbReference type="ARBA" id="ARBA00049047"/>
    </source>
</evidence>
<evidence type="ECO:0000256" key="2">
    <source>
        <dbReference type="ARBA" id="ARBA00011270"/>
    </source>
</evidence>
<keyword evidence="3 8" id="KW-0028">Amino-acid biosynthesis</keyword>
<feature type="active site" description="Proton acceptor" evidence="8">
    <location>
        <position position="58"/>
    </location>
</feature>
<name>A0ABP8IYB7_9BACT</name>
<keyword evidence="6 8" id="KW-0456">Lyase</keyword>
<dbReference type="InterPro" id="IPR013785">
    <property type="entry name" value="Aldolase_TIM"/>
</dbReference>
<evidence type="ECO:0000256" key="3">
    <source>
        <dbReference type="ARBA" id="ARBA00022605"/>
    </source>
</evidence>
<dbReference type="SUPFAM" id="SSF51366">
    <property type="entry name" value="Ribulose-phoshate binding barrel"/>
    <property type="match status" value="1"/>
</dbReference>
<dbReference type="CDD" id="cd04724">
    <property type="entry name" value="Tryptophan_synthase_alpha"/>
    <property type="match status" value="1"/>
</dbReference>